<evidence type="ECO:0000259" key="6">
    <source>
        <dbReference type="Pfam" id="PF13632"/>
    </source>
</evidence>
<proteinExistence type="inferred from homology"/>
<gene>
    <name evidence="7" type="ORF">MGN01_12640</name>
</gene>
<reference evidence="7 8" key="1">
    <citation type="submission" date="2019-07" db="EMBL/GenBank/DDBJ databases">
        <title>Whole genome shotgun sequence of Methylobacterium gnaphalii NBRC 107716.</title>
        <authorList>
            <person name="Hosoyama A."/>
            <person name="Uohara A."/>
            <person name="Ohji S."/>
            <person name="Ichikawa N."/>
        </authorList>
    </citation>
    <scope>NUCLEOTIDE SEQUENCE [LARGE SCALE GENOMIC DNA]</scope>
    <source>
        <strain evidence="7 8">NBRC 107716</strain>
    </source>
</reference>
<keyword evidence="5" id="KW-0472">Membrane</keyword>
<dbReference type="InterPro" id="IPR029044">
    <property type="entry name" value="Nucleotide-diphossugar_trans"/>
</dbReference>
<accession>A0A512JHH6</accession>
<feature type="transmembrane region" description="Helical" evidence="5">
    <location>
        <begin position="500"/>
        <end position="524"/>
    </location>
</feature>
<dbReference type="Pfam" id="PF13632">
    <property type="entry name" value="Glyco_trans_2_3"/>
    <property type="match status" value="1"/>
</dbReference>
<comment type="similarity">
    <text evidence="1">Belongs to the glycosyltransferase 2 family.</text>
</comment>
<keyword evidence="8" id="KW-1185">Reference proteome</keyword>
<dbReference type="RefSeq" id="WP_238257710.1">
    <property type="nucleotide sequence ID" value="NZ_BJZV01000005.1"/>
</dbReference>
<feature type="domain" description="Glycosyltransferase 2-like" evidence="6">
    <location>
        <begin position="334"/>
        <end position="525"/>
    </location>
</feature>
<sequence length="644" mass="69812">MAVLDRSIVARGALGEGPAAEAVMLPPEIGFLLAAGFPYQTLAEAAETAPRCRIDAATTLLNTGLISEDVFYRALAASLGAPFLEDIRLCLSAGTQQVLEDGAAPLVQPSPRAAVSAPRGRAVAQLIEARKRSAVLPAITTPTRLRLAVFAQRADAVATEAADGLQQHFPEWSCRPGVQPGDLIVVGTVLALLFLMTSLPNGLSMSLLGLLQIVTAAMLTVRLASIFVWSRPNAVAGMRCLGDDALPTYTVMVALCREARVVDQLLLSLGRLDYPQAKLDIKFLIEADDAETAAALRRVPMPARFEVVTAPPGLPRTKPRALNVALPLARGDYLVVYDAEDVVDPRQLRLAATLFARAPATTACLQGRLLIDNCKDGWLTRLFTIEYSALFDVLGPALAAWRMPTPLGGTTTHFRTRVLRELYGWDAWNVTEDADLGIRMALAGYHVGDLPSDTKEEGLVKVKPWLRQRTRWMKGFLQTSFTHLRHPRETYGRLGPVGSFFALTLVPGTVLSALVYPLLTLWTIYQMLLGPQAEAGILSDATRMGSHAVFVGGLLAMVLPALVACRRRKRHDLMLWTLLLPFYFGLVSAAAWLAVFELARHPHRWNKTEHGLARTSRSGARLTRSGLRSASPAPRPIPAMAAAG</sequence>
<keyword evidence="3 7" id="KW-0808">Transferase</keyword>
<keyword evidence="5" id="KW-1133">Transmembrane helix</keyword>
<dbReference type="EMBL" id="BJZV01000005">
    <property type="protein sequence ID" value="GEP09419.1"/>
    <property type="molecule type" value="Genomic_DNA"/>
</dbReference>
<dbReference type="Proteomes" id="UP000321750">
    <property type="component" value="Unassembled WGS sequence"/>
</dbReference>
<evidence type="ECO:0000256" key="3">
    <source>
        <dbReference type="ARBA" id="ARBA00022679"/>
    </source>
</evidence>
<dbReference type="Gene3D" id="3.90.550.10">
    <property type="entry name" value="Spore Coat Polysaccharide Biosynthesis Protein SpsA, Chain A"/>
    <property type="match status" value="1"/>
</dbReference>
<evidence type="ECO:0000313" key="7">
    <source>
        <dbReference type="EMBL" id="GEP09419.1"/>
    </source>
</evidence>
<evidence type="ECO:0000256" key="1">
    <source>
        <dbReference type="ARBA" id="ARBA00006739"/>
    </source>
</evidence>
<keyword evidence="2" id="KW-0328">Glycosyltransferase</keyword>
<feature type="transmembrane region" description="Helical" evidence="5">
    <location>
        <begin position="209"/>
        <end position="229"/>
    </location>
</feature>
<comment type="caution">
    <text evidence="7">The sequence shown here is derived from an EMBL/GenBank/DDBJ whole genome shotgun (WGS) entry which is preliminary data.</text>
</comment>
<dbReference type="InterPro" id="IPR001173">
    <property type="entry name" value="Glyco_trans_2-like"/>
</dbReference>
<protein>
    <submittedName>
        <fullName evidence="7">Glycosyl transferase</fullName>
    </submittedName>
</protein>
<keyword evidence="5" id="KW-0812">Transmembrane</keyword>
<feature type="transmembrane region" description="Helical" evidence="5">
    <location>
        <begin position="575"/>
        <end position="595"/>
    </location>
</feature>
<feature type="transmembrane region" description="Helical" evidence="5">
    <location>
        <begin position="183"/>
        <end position="203"/>
    </location>
</feature>
<evidence type="ECO:0000256" key="2">
    <source>
        <dbReference type="ARBA" id="ARBA00022676"/>
    </source>
</evidence>
<feature type="transmembrane region" description="Helical" evidence="5">
    <location>
        <begin position="544"/>
        <end position="563"/>
    </location>
</feature>
<feature type="region of interest" description="Disordered" evidence="4">
    <location>
        <begin position="609"/>
        <end position="644"/>
    </location>
</feature>
<evidence type="ECO:0000313" key="8">
    <source>
        <dbReference type="Proteomes" id="UP000321750"/>
    </source>
</evidence>
<evidence type="ECO:0000256" key="5">
    <source>
        <dbReference type="SAM" id="Phobius"/>
    </source>
</evidence>
<dbReference type="PANTHER" id="PTHR43630">
    <property type="entry name" value="POLY-BETA-1,6-N-ACETYL-D-GLUCOSAMINE SYNTHASE"/>
    <property type="match status" value="1"/>
</dbReference>
<feature type="compositionally biased region" description="Low complexity" evidence="4">
    <location>
        <begin position="628"/>
        <end position="644"/>
    </location>
</feature>
<evidence type="ECO:0000256" key="4">
    <source>
        <dbReference type="SAM" id="MobiDB-lite"/>
    </source>
</evidence>
<dbReference type="SUPFAM" id="SSF53448">
    <property type="entry name" value="Nucleotide-diphospho-sugar transferases"/>
    <property type="match status" value="1"/>
</dbReference>
<dbReference type="AlphaFoldDB" id="A0A512JHH6"/>
<dbReference type="PANTHER" id="PTHR43630:SF1">
    <property type="entry name" value="POLY-BETA-1,6-N-ACETYL-D-GLUCOSAMINE SYNTHASE"/>
    <property type="match status" value="1"/>
</dbReference>
<name>A0A512JHH6_9HYPH</name>
<dbReference type="GO" id="GO:0016757">
    <property type="term" value="F:glycosyltransferase activity"/>
    <property type="evidence" value="ECO:0007669"/>
    <property type="project" value="UniProtKB-KW"/>
</dbReference>
<organism evidence="7 8">
    <name type="scientific">Methylobacterium gnaphalii</name>
    <dbReference type="NCBI Taxonomy" id="1010610"/>
    <lineage>
        <taxon>Bacteria</taxon>
        <taxon>Pseudomonadati</taxon>
        <taxon>Pseudomonadota</taxon>
        <taxon>Alphaproteobacteria</taxon>
        <taxon>Hyphomicrobiales</taxon>
        <taxon>Methylobacteriaceae</taxon>
        <taxon>Methylobacterium</taxon>
    </lineage>
</organism>